<dbReference type="SMART" id="SM00665">
    <property type="entry name" value="B561"/>
    <property type="match status" value="1"/>
</dbReference>
<evidence type="ECO:0000256" key="6">
    <source>
        <dbReference type="ARBA" id="ARBA00023136"/>
    </source>
</evidence>
<evidence type="ECO:0000256" key="2">
    <source>
        <dbReference type="ARBA" id="ARBA00022448"/>
    </source>
</evidence>
<evidence type="ECO:0000256" key="1">
    <source>
        <dbReference type="ARBA" id="ARBA00004370"/>
    </source>
</evidence>
<keyword evidence="3" id="KW-0812">Transmembrane</keyword>
<dbReference type="PANTHER" id="PTHR47281:SF1">
    <property type="entry name" value="OS09G0557700 PROTEIN"/>
    <property type="match status" value="1"/>
</dbReference>
<gene>
    <name evidence="7" type="ORF">CTOB1V02_LOCUS10676</name>
</gene>
<evidence type="ECO:0000256" key="3">
    <source>
        <dbReference type="ARBA" id="ARBA00022692"/>
    </source>
</evidence>
<sequence>MSWNTPGTGHEGSTNEPFTEEGVITLESAALKDGVLTYTFVRNSVSEVNGELFNLANETFEYYVLMVSGPTDSATHLRKHEYHASTEIPLSFGNVTLTTIPDVDPLRWKRAHGILMTIAWFVLAPVGIIMPRFFKNEFKRRLICGNDVWFAIHRLVMSAVVALSILAFLFVAFDLEGLYATEPHHIFGYTVLTLMAVQPVMAFFRPHPGTPRRVIFNWAHWIVGNSAQIFAVVNIFLSADFSSSLPISENVRSFSYAFVGIFVASHAFLFTLKWLTARKEPSIVAFEEDKEVRIPPSVDSKLNLFILVITFTSNLVVFLMVAIAIYGKV</sequence>
<keyword evidence="6" id="KW-0472">Membrane</keyword>
<evidence type="ECO:0000256" key="5">
    <source>
        <dbReference type="ARBA" id="ARBA00022989"/>
    </source>
</evidence>
<evidence type="ECO:0000313" key="7">
    <source>
        <dbReference type="EMBL" id="CAD7232850.1"/>
    </source>
</evidence>
<dbReference type="GO" id="GO:0016020">
    <property type="term" value="C:membrane"/>
    <property type="evidence" value="ECO:0007669"/>
    <property type="project" value="UniProtKB-SubCell"/>
</dbReference>
<dbReference type="EMBL" id="OB665233">
    <property type="protein sequence ID" value="CAD7232850.1"/>
    <property type="molecule type" value="Genomic_DNA"/>
</dbReference>
<dbReference type="Gene3D" id="1.20.120.1770">
    <property type="match status" value="1"/>
</dbReference>
<dbReference type="InterPro" id="IPR006593">
    <property type="entry name" value="Cyt_b561/ferric_Rdtase_TM"/>
</dbReference>
<dbReference type="PROSITE" id="PS50939">
    <property type="entry name" value="CYTOCHROME_B561"/>
    <property type="match status" value="1"/>
</dbReference>
<evidence type="ECO:0000256" key="4">
    <source>
        <dbReference type="ARBA" id="ARBA00022982"/>
    </source>
</evidence>
<accession>A0A7R8ZQP4</accession>
<keyword evidence="5" id="KW-1133">Transmembrane helix</keyword>
<keyword evidence="2" id="KW-0813">Transport</keyword>
<keyword evidence="4" id="KW-0249">Electron transport</keyword>
<dbReference type="OrthoDB" id="6345316at2759"/>
<proteinExistence type="predicted"/>
<comment type="subcellular location">
    <subcellularLocation>
        <location evidence="1">Membrane</location>
    </subcellularLocation>
</comment>
<organism evidence="7">
    <name type="scientific">Cyprideis torosa</name>
    <dbReference type="NCBI Taxonomy" id="163714"/>
    <lineage>
        <taxon>Eukaryota</taxon>
        <taxon>Metazoa</taxon>
        <taxon>Ecdysozoa</taxon>
        <taxon>Arthropoda</taxon>
        <taxon>Crustacea</taxon>
        <taxon>Oligostraca</taxon>
        <taxon>Ostracoda</taxon>
        <taxon>Podocopa</taxon>
        <taxon>Podocopida</taxon>
        <taxon>Cytherocopina</taxon>
        <taxon>Cytheroidea</taxon>
        <taxon>Cytherideidae</taxon>
        <taxon>Cyprideis</taxon>
    </lineage>
</organism>
<dbReference type="InterPro" id="IPR045879">
    <property type="entry name" value="B561A"/>
</dbReference>
<reference evidence="7" key="1">
    <citation type="submission" date="2020-11" db="EMBL/GenBank/DDBJ databases">
        <authorList>
            <person name="Tran Van P."/>
        </authorList>
    </citation>
    <scope>NUCLEOTIDE SEQUENCE</scope>
</reference>
<dbReference type="PANTHER" id="PTHR47281">
    <property type="entry name" value="OS09G0557700 PROTEIN"/>
    <property type="match status" value="1"/>
</dbReference>
<protein>
    <submittedName>
        <fullName evidence="7">Uncharacterized protein</fullName>
    </submittedName>
</protein>
<name>A0A7R8ZQP4_9CRUS</name>
<dbReference type="CDD" id="cd08760">
    <property type="entry name" value="Cyt_b561_FRRS1_like"/>
    <property type="match status" value="1"/>
</dbReference>
<dbReference type="AlphaFoldDB" id="A0A7R8ZQP4"/>